<evidence type="ECO:0000256" key="5">
    <source>
        <dbReference type="ARBA" id="ARBA00022989"/>
    </source>
</evidence>
<feature type="transmembrane region" description="Helical" evidence="7">
    <location>
        <begin position="68"/>
        <end position="88"/>
    </location>
</feature>
<feature type="transmembrane region" description="Helical" evidence="7">
    <location>
        <begin position="43"/>
        <end position="62"/>
    </location>
</feature>
<evidence type="ECO:0000259" key="9">
    <source>
        <dbReference type="Pfam" id="PF20730"/>
    </source>
</evidence>
<evidence type="ECO:0000313" key="11">
    <source>
        <dbReference type="Proteomes" id="UP000554054"/>
    </source>
</evidence>
<evidence type="ECO:0000256" key="3">
    <source>
        <dbReference type="ARBA" id="ARBA00022475"/>
    </source>
</evidence>
<dbReference type="Gene3D" id="3.30.240.20">
    <property type="entry name" value="bsu07140 like domains"/>
    <property type="match status" value="1"/>
</dbReference>
<dbReference type="InterPro" id="IPR007353">
    <property type="entry name" value="DUF421"/>
</dbReference>
<feature type="transmembrane region" description="Helical" evidence="7">
    <location>
        <begin position="12"/>
        <end position="31"/>
    </location>
</feature>
<dbReference type="PANTHER" id="PTHR34582">
    <property type="entry name" value="UPF0702 TRANSMEMBRANE PROTEIN YCAP"/>
    <property type="match status" value="1"/>
</dbReference>
<dbReference type="InterPro" id="IPR048454">
    <property type="entry name" value="YetF_N"/>
</dbReference>
<evidence type="ECO:0000259" key="8">
    <source>
        <dbReference type="Pfam" id="PF04239"/>
    </source>
</evidence>
<comment type="caution">
    <text evidence="10">The sequence shown here is derived from an EMBL/GenBank/DDBJ whole genome shotgun (WGS) entry which is preliminary data.</text>
</comment>
<evidence type="ECO:0000256" key="7">
    <source>
        <dbReference type="SAM" id="Phobius"/>
    </source>
</evidence>
<evidence type="ECO:0000313" key="10">
    <source>
        <dbReference type="EMBL" id="NYF98684.1"/>
    </source>
</evidence>
<accession>A0A852VWQ8</accession>
<reference evidence="10 11" key="1">
    <citation type="submission" date="2020-07" db="EMBL/GenBank/DDBJ databases">
        <title>Sequencing the genomes of 1000 actinobacteria strains.</title>
        <authorList>
            <person name="Klenk H.-P."/>
        </authorList>
    </citation>
    <scope>NUCLEOTIDE SEQUENCE [LARGE SCALE GENOMIC DNA]</scope>
    <source>
        <strain evidence="10 11">DSM 26154</strain>
    </source>
</reference>
<sequence length="175" mass="19598">MTSPLFWNGWTPLIQVTLMASVGYLALVLLLRTTGPRTMSKMSPLDFVLAVTLGSAFGRVLTAEKSTVSQLLWLLVFLIALQWLLAWLRSRSTFFRRLLDHPPVVLYEDGRMRDRALRRHRLIDDDVHEAVRGAGKGSLEEVHTVLLLRDGSLGVIGRDDIGDSSSVTPFVAREN</sequence>
<dbReference type="RefSeq" id="WP_185991464.1">
    <property type="nucleotide sequence ID" value="NZ_JACCAE010000001.1"/>
</dbReference>
<dbReference type="Pfam" id="PF04239">
    <property type="entry name" value="DUF421"/>
    <property type="match status" value="1"/>
</dbReference>
<keyword evidence="4 7" id="KW-0812">Transmembrane</keyword>
<keyword evidence="5 7" id="KW-1133">Transmembrane helix</keyword>
<feature type="domain" description="YetF C-terminal" evidence="8">
    <location>
        <begin position="91"/>
        <end position="160"/>
    </location>
</feature>
<comment type="subcellular location">
    <subcellularLocation>
        <location evidence="1">Cell membrane</location>
        <topology evidence="1">Multi-pass membrane protein</topology>
    </subcellularLocation>
</comment>
<name>A0A852VWQ8_9MICO</name>
<gene>
    <name evidence="10" type="ORF">BJY20_002076</name>
</gene>
<dbReference type="InterPro" id="IPR023090">
    <property type="entry name" value="UPF0702_alpha/beta_dom_sf"/>
</dbReference>
<dbReference type="PANTHER" id="PTHR34582:SF6">
    <property type="entry name" value="UPF0702 TRANSMEMBRANE PROTEIN YCAP"/>
    <property type="match status" value="1"/>
</dbReference>
<keyword evidence="6 7" id="KW-0472">Membrane</keyword>
<evidence type="ECO:0000256" key="4">
    <source>
        <dbReference type="ARBA" id="ARBA00022692"/>
    </source>
</evidence>
<proteinExistence type="inferred from homology"/>
<organism evidence="10 11">
    <name type="scientific">Janibacter cremeus</name>
    <dbReference type="NCBI Taxonomy" id="1285192"/>
    <lineage>
        <taxon>Bacteria</taxon>
        <taxon>Bacillati</taxon>
        <taxon>Actinomycetota</taxon>
        <taxon>Actinomycetes</taxon>
        <taxon>Micrococcales</taxon>
        <taxon>Intrasporangiaceae</taxon>
        <taxon>Janibacter</taxon>
    </lineage>
</organism>
<evidence type="ECO:0000256" key="6">
    <source>
        <dbReference type="ARBA" id="ARBA00023136"/>
    </source>
</evidence>
<keyword evidence="3" id="KW-1003">Cell membrane</keyword>
<evidence type="ECO:0000256" key="2">
    <source>
        <dbReference type="ARBA" id="ARBA00006448"/>
    </source>
</evidence>
<dbReference type="GO" id="GO:0005886">
    <property type="term" value="C:plasma membrane"/>
    <property type="evidence" value="ECO:0007669"/>
    <property type="project" value="UniProtKB-SubCell"/>
</dbReference>
<comment type="similarity">
    <text evidence="2">Belongs to the UPF0702 family.</text>
</comment>
<dbReference type="EMBL" id="JACCAE010000001">
    <property type="protein sequence ID" value="NYF98684.1"/>
    <property type="molecule type" value="Genomic_DNA"/>
</dbReference>
<dbReference type="Proteomes" id="UP000554054">
    <property type="component" value="Unassembled WGS sequence"/>
</dbReference>
<feature type="domain" description="YetF-like N-terminal transmembrane" evidence="9">
    <location>
        <begin position="15"/>
        <end position="87"/>
    </location>
</feature>
<keyword evidence="11" id="KW-1185">Reference proteome</keyword>
<evidence type="ECO:0000256" key="1">
    <source>
        <dbReference type="ARBA" id="ARBA00004651"/>
    </source>
</evidence>
<protein>
    <submittedName>
        <fullName evidence="10">Uncharacterized membrane protein YcaP (DUF421 family)</fullName>
    </submittedName>
</protein>
<dbReference type="Pfam" id="PF20730">
    <property type="entry name" value="YetF_N"/>
    <property type="match status" value="1"/>
</dbReference>
<dbReference type="AlphaFoldDB" id="A0A852VWQ8"/>